<dbReference type="AlphaFoldDB" id="A0AA39IN45"/>
<keyword evidence="3" id="KW-1185">Reference proteome</keyword>
<proteinExistence type="predicted"/>
<comment type="caution">
    <text evidence="2">The sequence shown here is derived from an EMBL/GenBank/DDBJ whole genome shotgun (WGS) entry which is preliminary data.</text>
</comment>
<evidence type="ECO:0000256" key="1">
    <source>
        <dbReference type="SAM" id="SignalP"/>
    </source>
</evidence>
<reference evidence="2" key="1">
    <citation type="submission" date="2023-06" db="EMBL/GenBank/DDBJ databases">
        <title>Genomic analysis of the entomopathogenic nematode Steinernema hermaphroditum.</title>
        <authorList>
            <person name="Schwarz E.M."/>
            <person name="Heppert J.K."/>
            <person name="Baniya A."/>
            <person name="Schwartz H.T."/>
            <person name="Tan C.-H."/>
            <person name="Antoshechkin I."/>
            <person name="Sternberg P.W."/>
            <person name="Goodrich-Blair H."/>
            <person name="Dillman A.R."/>
        </authorList>
    </citation>
    <scope>NUCLEOTIDE SEQUENCE</scope>
    <source>
        <strain evidence="2">PS9179</strain>
        <tissue evidence="2">Whole animal</tissue>
    </source>
</reference>
<keyword evidence="1" id="KW-0732">Signal</keyword>
<feature type="chain" id="PRO_5041375126" evidence="1">
    <location>
        <begin position="20"/>
        <end position="179"/>
    </location>
</feature>
<organism evidence="2 3">
    <name type="scientific">Steinernema hermaphroditum</name>
    <dbReference type="NCBI Taxonomy" id="289476"/>
    <lineage>
        <taxon>Eukaryota</taxon>
        <taxon>Metazoa</taxon>
        <taxon>Ecdysozoa</taxon>
        <taxon>Nematoda</taxon>
        <taxon>Chromadorea</taxon>
        <taxon>Rhabditida</taxon>
        <taxon>Tylenchina</taxon>
        <taxon>Panagrolaimomorpha</taxon>
        <taxon>Strongyloidoidea</taxon>
        <taxon>Steinernematidae</taxon>
        <taxon>Steinernema</taxon>
    </lineage>
</organism>
<feature type="signal peptide" evidence="1">
    <location>
        <begin position="1"/>
        <end position="19"/>
    </location>
</feature>
<sequence>MILLVVNHVLVVLRFWCFCRLNPRSCYFGVGYSSLTPFQVSKFCFRHYKIRFVFAYNISTGCHGVHVSVRADYEINEAMYLLRNLVPFFYFFCGVYHIVDVCIVHDYYDPDNLIRTAKTSILQLNNIPAFVVCSIFKTVLRRMAGQLTQVTAERIGFFNVVSISKSVLISRNSDGGEIN</sequence>
<name>A0AA39IN45_9BILA</name>
<evidence type="ECO:0000313" key="3">
    <source>
        <dbReference type="Proteomes" id="UP001175271"/>
    </source>
</evidence>
<gene>
    <name evidence="2" type="ORF">QR680_009648</name>
</gene>
<accession>A0AA39IN45</accession>
<dbReference type="Proteomes" id="UP001175271">
    <property type="component" value="Unassembled WGS sequence"/>
</dbReference>
<evidence type="ECO:0000313" key="2">
    <source>
        <dbReference type="EMBL" id="KAK0426327.1"/>
    </source>
</evidence>
<dbReference type="EMBL" id="JAUCMV010000001">
    <property type="protein sequence ID" value="KAK0426327.1"/>
    <property type="molecule type" value="Genomic_DNA"/>
</dbReference>
<protein>
    <submittedName>
        <fullName evidence="2">Uncharacterized protein</fullName>
    </submittedName>
</protein>